<accession>A0A3S5BKN1</accession>
<feature type="region of interest" description="Disordered" evidence="1">
    <location>
        <begin position="329"/>
        <end position="349"/>
    </location>
</feature>
<sequence>MHRPQLGHHNPAPIAAVFESAAITAADDAHDGLCASSDWETDDPIWPAFNPPDCDVIPDFFSDAVEENENGASVMDTAQTISASLDTPAEIFSERQMHCLGKGHTSPDVGASSRVRPKLNTLHSAPLSDESIWWASTTETSPSHSISLSAASPTRTCLASPFNSIELSGQRTAHTHALSYSHPFPSSCVTLSKSSSSCSSSASSSASLAFSIRPDQQVYRTVISNRQRHVETQLRHLPIIPSRCSQSRPANSIAEPIIPISSHLSREASSTSSSPFQQSQQRSLGGQYSDRTHDLDREKDRTAWWQTSGGMPDWASVLLDDESLSPVHLEALGSRPDPSPGPYSSDRSRTSILSCGSELMSNAPIRPNDHPQPEHCIFIGEGVGDEAEEEVLISSPAAGLDLGPVDLDFDSISTTLNGLVEASGPIPLDIDFSLTSTLPVLTTSNTPIHMPTNTMHDSSSLAMAKSQPNISTGQTANEFCATNLSLALADRKAIHDQLNRQVMTLPELLLLSGDTDGAVESTDGEDVRIERDEYAEHDDRAGQLDSLSSSLNGRFSSSLTSPDWNAVYASLPDSGSGDSLTNGGGCTGRDHIYCPSSVNDDLFSEAVVVNRIASSGAPTIGQTEKEEGLMTPRYVPAGGVPSVTNHVTIVPAYFDGADANEWLPPEPNLSDRLVSSPSHIASTEALASPFHLTHYPHAQHQLHFSRSQPRQKSIHQQRDSDLSCIGLNGILMTNLINSQIPQDCPASREQGNR</sequence>
<proteinExistence type="predicted"/>
<organism evidence="2 3">
    <name type="scientific">Protopolystoma xenopodis</name>
    <dbReference type="NCBI Taxonomy" id="117903"/>
    <lineage>
        <taxon>Eukaryota</taxon>
        <taxon>Metazoa</taxon>
        <taxon>Spiralia</taxon>
        <taxon>Lophotrochozoa</taxon>
        <taxon>Platyhelminthes</taxon>
        <taxon>Monogenea</taxon>
        <taxon>Polyopisthocotylea</taxon>
        <taxon>Polystomatidea</taxon>
        <taxon>Polystomatidae</taxon>
        <taxon>Protopolystoma</taxon>
    </lineage>
</organism>
<protein>
    <submittedName>
        <fullName evidence="2">Uncharacterized protein</fullName>
    </submittedName>
</protein>
<feature type="region of interest" description="Disordered" evidence="1">
    <location>
        <begin position="263"/>
        <end position="295"/>
    </location>
</feature>
<evidence type="ECO:0000313" key="2">
    <source>
        <dbReference type="EMBL" id="VEL06995.1"/>
    </source>
</evidence>
<evidence type="ECO:0000313" key="3">
    <source>
        <dbReference type="Proteomes" id="UP000784294"/>
    </source>
</evidence>
<comment type="caution">
    <text evidence="2">The sequence shown here is derived from an EMBL/GenBank/DDBJ whole genome shotgun (WGS) entry which is preliminary data.</text>
</comment>
<name>A0A3S5BKN1_9PLAT</name>
<evidence type="ECO:0000256" key="1">
    <source>
        <dbReference type="SAM" id="MobiDB-lite"/>
    </source>
</evidence>
<dbReference type="EMBL" id="CAAALY010000782">
    <property type="protein sequence ID" value="VEL06995.1"/>
    <property type="molecule type" value="Genomic_DNA"/>
</dbReference>
<dbReference type="Proteomes" id="UP000784294">
    <property type="component" value="Unassembled WGS sequence"/>
</dbReference>
<feature type="compositionally biased region" description="Low complexity" evidence="1">
    <location>
        <begin position="269"/>
        <end position="283"/>
    </location>
</feature>
<gene>
    <name evidence="2" type="ORF">PXEA_LOCUS435</name>
</gene>
<reference evidence="2" key="1">
    <citation type="submission" date="2018-11" db="EMBL/GenBank/DDBJ databases">
        <authorList>
            <consortium name="Pathogen Informatics"/>
        </authorList>
    </citation>
    <scope>NUCLEOTIDE SEQUENCE</scope>
</reference>
<dbReference type="AlphaFoldDB" id="A0A3S5BKN1"/>
<keyword evidence="3" id="KW-1185">Reference proteome</keyword>